<evidence type="ECO:0000313" key="2">
    <source>
        <dbReference type="Proteomes" id="UP001157418"/>
    </source>
</evidence>
<dbReference type="EMBL" id="CAKMRJ010005523">
    <property type="protein sequence ID" value="CAH1445826.1"/>
    <property type="molecule type" value="Genomic_DNA"/>
</dbReference>
<evidence type="ECO:0000313" key="1">
    <source>
        <dbReference type="EMBL" id="CAH1445826.1"/>
    </source>
</evidence>
<protein>
    <submittedName>
        <fullName evidence="1">Uncharacterized protein</fullName>
    </submittedName>
</protein>
<accession>A0AAU9P6B5</accession>
<name>A0AAU9P6B5_9ASTR</name>
<proteinExistence type="predicted"/>
<sequence length="93" mass="10648">MTRGIRLSNIVVQEGEEEETELMRFVRVAKTKLQGEEMESWIEEIIDLRLGGLFSRKQAAKLVEIGVSCVEEDRNKRPTVDSVVHDLIDCESE</sequence>
<keyword evidence="2" id="KW-1185">Reference proteome</keyword>
<dbReference type="Proteomes" id="UP001157418">
    <property type="component" value="Unassembled WGS sequence"/>
</dbReference>
<comment type="caution">
    <text evidence="1">The sequence shown here is derived from an EMBL/GenBank/DDBJ whole genome shotgun (WGS) entry which is preliminary data.</text>
</comment>
<dbReference type="Gene3D" id="1.10.510.10">
    <property type="entry name" value="Transferase(Phosphotransferase) domain 1"/>
    <property type="match status" value="1"/>
</dbReference>
<dbReference type="AlphaFoldDB" id="A0AAU9P6B5"/>
<gene>
    <name evidence="1" type="ORF">LVIROSA_LOCUS31562</name>
</gene>
<reference evidence="1 2" key="1">
    <citation type="submission" date="2022-01" db="EMBL/GenBank/DDBJ databases">
        <authorList>
            <person name="Xiong W."/>
            <person name="Schranz E."/>
        </authorList>
    </citation>
    <scope>NUCLEOTIDE SEQUENCE [LARGE SCALE GENOMIC DNA]</scope>
</reference>
<organism evidence="1 2">
    <name type="scientific">Lactuca virosa</name>
    <dbReference type="NCBI Taxonomy" id="75947"/>
    <lineage>
        <taxon>Eukaryota</taxon>
        <taxon>Viridiplantae</taxon>
        <taxon>Streptophyta</taxon>
        <taxon>Embryophyta</taxon>
        <taxon>Tracheophyta</taxon>
        <taxon>Spermatophyta</taxon>
        <taxon>Magnoliopsida</taxon>
        <taxon>eudicotyledons</taxon>
        <taxon>Gunneridae</taxon>
        <taxon>Pentapetalae</taxon>
        <taxon>asterids</taxon>
        <taxon>campanulids</taxon>
        <taxon>Asterales</taxon>
        <taxon>Asteraceae</taxon>
        <taxon>Cichorioideae</taxon>
        <taxon>Cichorieae</taxon>
        <taxon>Lactucinae</taxon>
        <taxon>Lactuca</taxon>
    </lineage>
</organism>